<organism evidence="2 3">
    <name type="scientific">Colocasia esculenta</name>
    <name type="common">Wild taro</name>
    <name type="synonym">Arum esculentum</name>
    <dbReference type="NCBI Taxonomy" id="4460"/>
    <lineage>
        <taxon>Eukaryota</taxon>
        <taxon>Viridiplantae</taxon>
        <taxon>Streptophyta</taxon>
        <taxon>Embryophyta</taxon>
        <taxon>Tracheophyta</taxon>
        <taxon>Spermatophyta</taxon>
        <taxon>Magnoliopsida</taxon>
        <taxon>Liliopsida</taxon>
        <taxon>Araceae</taxon>
        <taxon>Aroideae</taxon>
        <taxon>Colocasieae</taxon>
        <taxon>Colocasia</taxon>
    </lineage>
</organism>
<dbReference type="Proteomes" id="UP000652761">
    <property type="component" value="Unassembled WGS sequence"/>
</dbReference>
<protein>
    <submittedName>
        <fullName evidence="2">Uncharacterized protein</fullName>
    </submittedName>
</protein>
<dbReference type="EMBL" id="NMUH01000234">
    <property type="protein sequence ID" value="MQL75076.1"/>
    <property type="molecule type" value="Genomic_DNA"/>
</dbReference>
<comment type="caution">
    <text evidence="2">The sequence shown here is derived from an EMBL/GenBank/DDBJ whole genome shotgun (WGS) entry which is preliminary data.</text>
</comment>
<name>A0A843TY66_COLES</name>
<evidence type="ECO:0000313" key="2">
    <source>
        <dbReference type="EMBL" id="MQL75076.1"/>
    </source>
</evidence>
<evidence type="ECO:0000256" key="1">
    <source>
        <dbReference type="SAM" id="MobiDB-lite"/>
    </source>
</evidence>
<dbReference type="AlphaFoldDB" id="A0A843TY66"/>
<feature type="non-terminal residue" evidence="2">
    <location>
        <position position="1"/>
    </location>
</feature>
<gene>
    <name evidence="2" type="ORF">Taro_007451</name>
</gene>
<sequence length="178" mass="19892">KCEGETEYRRSGTHRHHSEPWSPVATCRLRFSSSLRCRTLLNPITMGRVATELSAKGGFSFNLCRRNEMLAEKGLKPPSFLKTGTTIVGLVFQVHFALLLFESQHGYSITFVSLVPIVELTTLSLRVHLEEHKWDSKEEGADPTVLPQKFEAQGSSYYPGAKNPVMSIKRDTPTGPSN</sequence>
<dbReference type="OrthoDB" id="1719536at2759"/>
<feature type="region of interest" description="Disordered" evidence="1">
    <location>
        <begin position="154"/>
        <end position="178"/>
    </location>
</feature>
<feature type="region of interest" description="Disordered" evidence="1">
    <location>
        <begin position="1"/>
        <end position="20"/>
    </location>
</feature>
<feature type="compositionally biased region" description="Basic and acidic residues" evidence="1">
    <location>
        <begin position="1"/>
        <end position="10"/>
    </location>
</feature>
<evidence type="ECO:0000313" key="3">
    <source>
        <dbReference type="Proteomes" id="UP000652761"/>
    </source>
</evidence>
<proteinExistence type="predicted"/>
<keyword evidence="3" id="KW-1185">Reference proteome</keyword>
<reference evidence="2" key="1">
    <citation type="submission" date="2017-07" db="EMBL/GenBank/DDBJ databases">
        <title>Taro Niue Genome Assembly and Annotation.</title>
        <authorList>
            <person name="Atibalentja N."/>
            <person name="Keating K."/>
            <person name="Fields C.J."/>
        </authorList>
    </citation>
    <scope>NUCLEOTIDE SEQUENCE</scope>
    <source>
        <strain evidence="2">Niue_2</strain>
        <tissue evidence="2">Leaf</tissue>
    </source>
</reference>
<accession>A0A843TY66</accession>
<feature type="non-terminal residue" evidence="2">
    <location>
        <position position="178"/>
    </location>
</feature>